<reference evidence="1" key="1">
    <citation type="journal article" date="2020" name="Nature">
        <title>Giant virus diversity and host interactions through global metagenomics.</title>
        <authorList>
            <person name="Schulz F."/>
            <person name="Roux S."/>
            <person name="Paez-Espino D."/>
            <person name="Jungbluth S."/>
            <person name="Walsh D.A."/>
            <person name="Denef V.J."/>
            <person name="McMahon K.D."/>
            <person name="Konstantinidis K.T."/>
            <person name="Eloe-Fadrosh E.A."/>
            <person name="Kyrpides N.C."/>
            <person name="Woyke T."/>
        </authorList>
    </citation>
    <scope>NUCLEOTIDE SEQUENCE</scope>
    <source>
        <strain evidence="1">GVMAG-S-1062768-28</strain>
    </source>
</reference>
<dbReference type="EMBL" id="MN740694">
    <property type="protein sequence ID" value="QHU07927.1"/>
    <property type="molecule type" value="Genomic_DNA"/>
</dbReference>
<dbReference type="AlphaFoldDB" id="A0A6C0JU35"/>
<accession>A0A6C0JU35</accession>
<protein>
    <submittedName>
        <fullName evidence="1">Uncharacterized protein</fullName>
    </submittedName>
</protein>
<proteinExistence type="predicted"/>
<organism evidence="1">
    <name type="scientific">viral metagenome</name>
    <dbReference type="NCBI Taxonomy" id="1070528"/>
    <lineage>
        <taxon>unclassified sequences</taxon>
        <taxon>metagenomes</taxon>
        <taxon>organismal metagenomes</taxon>
    </lineage>
</organism>
<sequence>MKFLFRKRRYLEMPAKKTKGMTMEQRIEADVRDINAKAKETQFLSTGVSNMDGTYEEDYFPVTHNDLHMAALRIIEKNPTLSFMLIACGTGPIAVKPPTDEPSADTTPCCLVYVHSAVEMLNAASWLMACFSGPFMHGTGPVCPYDFKQHDCEYPIKEKDLIISNSCNYLRKLGLIQDEDEEPIPFDINAD</sequence>
<name>A0A6C0JU35_9ZZZZ</name>
<evidence type="ECO:0000313" key="1">
    <source>
        <dbReference type="EMBL" id="QHU07927.1"/>
    </source>
</evidence>